<dbReference type="EMBL" id="KX701804">
    <property type="protein sequence ID" value="APD75760.1"/>
    <property type="molecule type" value="Genomic_DNA"/>
</dbReference>
<feature type="chain" id="PRO_5012633648" evidence="2">
    <location>
        <begin position="27"/>
        <end position="258"/>
    </location>
</feature>
<name>A0A1J0RD96_9TRYP</name>
<dbReference type="VEuPathDB" id="TriTrypDB:Tb427_000142500"/>
<reference evidence="3" key="1">
    <citation type="submission" date="2016-08" db="EMBL/GenBank/DDBJ databases">
        <title>VSG repertoire of Trypanosoma brucei EATRO 1125.</title>
        <authorList>
            <person name="Cross G.A."/>
        </authorList>
    </citation>
    <scope>NUCLEOTIDE SEQUENCE</scope>
    <source>
        <strain evidence="3">EATRO 1125</strain>
    </source>
</reference>
<organism evidence="3">
    <name type="scientific">Trypanosoma brucei</name>
    <dbReference type="NCBI Taxonomy" id="5691"/>
    <lineage>
        <taxon>Eukaryota</taxon>
        <taxon>Discoba</taxon>
        <taxon>Euglenozoa</taxon>
        <taxon>Kinetoplastea</taxon>
        <taxon>Metakinetoplastina</taxon>
        <taxon>Trypanosomatida</taxon>
        <taxon>Trypanosomatidae</taxon>
        <taxon>Trypanosoma</taxon>
    </lineage>
</organism>
<keyword evidence="2" id="KW-0732">Signal</keyword>
<sequence>MAFVTKLQITALVVQVSISTAAAVTAATDACTDMCKCISRAKKRLALYQSDLEQSQAMHLRNLLNYLKLQLAAKVETTNLKRKLAPVIAGAATVIEKCHNKLEPMAQATQKLTEGVEQLTRSWKLLKALKASNLKFRVTVGASGAFDAAPATNTLRDITDEPCPEAPDDEDDLKITAEVEAQQPKLPEQDYSMLTTAKCDRDGSSNSCHNQQVAQNSYWQIQMQAVQTVQVALSSPIPGTTTHSGVKTKAHKLTLAGD</sequence>
<dbReference type="VEuPathDB" id="TriTrypDB:Tb927.1.5300"/>
<evidence type="ECO:0000256" key="1">
    <source>
        <dbReference type="SAM" id="MobiDB-lite"/>
    </source>
</evidence>
<evidence type="ECO:0000313" key="3">
    <source>
        <dbReference type="EMBL" id="APD75760.1"/>
    </source>
</evidence>
<accession>A0A1J0RD96</accession>
<protein>
    <submittedName>
        <fullName evidence="3">Variant surface glycoprotein 1125.5721</fullName>
    </submittedName>
</protein>
<proteinExistence type="predicted"/>
<evidence type="ECO:0000256" key="2">
    <source>
        <dbReference type="SAM" id="SignalP"/>
    </source>
</evidence>
<feature type="signal peptide" evidence="2">
    <location>
        <begin position="1"/>
        <end position="26"/>
    </location>
</feature>
<dbReference type="AlphaFoldDB" id="A0A1J0RD96"/>
<feature type="region of interest" description="Disordered" evidence="1">
    <location>
        <begin position="238"/>
        <end position="258"/>
    </location>
</feature>